<accession>A0A4Z0C683</accession>
<dbReference type="CDD" id="cd07012">
    <property type="entry name" value="PBP2_Bug_TTT"/>
    <property type="match status" value="1"/>
</dbReference>
<dbReference type="Proteomes" id="UP000298180">
    <property type="component" value="Unassembled WGS sequence"/>
</dbReference>
<dbReference type="PIRSF" id="PIRSF017082">
    <property type="entry name" value="YflP"/>
    <property type="match status" value="1"/>
</dbReference>
<evidence type="ECO:0000256" key="1">
    <source>
        <dbReference type="ARBA" id="ARBA00006987"/>
    </source>
</evidence>
<dbReference type="PANTHER" id="PTHR42928">
    <property type="entry name" value="TRICARBOXYLATE-BINDING PROTEIN"/>
    <property type="match status" value="1"/>
</dbReference>
<keyword evidence="4" id="KW-1185">Reference proteome</keyword>
<dbReference type="InterPro" id="IPR005064">
    <property type="entry name" value="BUG"/>
</dbReference>
<dbReference type="Pfam" id="PF03401">
    <property type="entry name" value="TctC"/>
    <property type="match status" value="1"/>
</dbReference>
<dbReference type="RefSeq" id="WP_135261691.1">
    <property type="nucleotide sequence ID" value="NZ_SMLM01000001.1"/>
</dbReference>
<reference evidence="3 4" key="1">
    <citation type="submission" date="2019-03" db="EMBL/GenBank/DDBJ databases">
        <title>Ramlibacter henchirensis DSM 14656, whole genome shotgun sequence.</title>
        <authorList>
            <person name="Zhang X."/>
            <person name="Feng G."/>
            <person name="Zhu H."/>
        </authorList>
    </citation>
    <scope>NUCLEOTIDE SEQUENCE [LARGE SCALE GENOMIC DNA]</scope>
    <source>
        <strain evidence="3 4">DSM 14656</strain>
    </source>
</reference>
<protein>
    <submittedName>
        <fullName evidence="3">Tripartite tricarboxylate transporter substrate binding protein</fullName>
    </submittedName>
</protein>
<proteinExistence type="inferred from homology"/>
<comment type="similarity">
    <text evidence="1">Belongs to the UPF0065 (bug) family.</text>
</comment>
<evidence type="ECO:0000313" key="3">
    <source>
        <dbReference type="EMBL" id="TFZ05609.1"/>
    </source>
</evidence>
<dbReference type="OrthoDB" id="8856210at2"/>
<dbReference type="PANTHER" id="PTHR42928:SF5">
    <property type="entry name" value="BLR1237 PROTEIN"/>
    <property type="match status" value="1"/>
</dbReference>
<dbReference type="Gene3D" id="3.40.190.10">
    <property type="entry name" value="Periplasmic binding protein-like II"/>
    <property type="match status" value="1"/>
</dbReference>
<sequence>MIKRQALAALLGLALLPFTFGAAAADFPVANKPVKLVVGFPAGGGTDLQARLVAQYLSPLLGVPVIVENRPGAGTMLAATEVARALPDGHTLLYTPASTLSQLPHTLASVKYDTFKDFTPVAQGALGPLVLVVHKSVPANNVRELVAYAKANPGKLNYVSQGVGTPAHIFGQVFSKHAGIEMVHVPYKGANDVAKDFIAGRVHLQFASSSAAVALVKSGEIRMLGAVAPRRSSLFPDLPTMGEQGIAGIDIESWIGFVGPAGMDPKVTTRLSEAIGQALATPKVRDDFRTGGVEAKWLGPQEFAGAIRESYQLWEKALAAINFQKE</sequence>
<evidence type="ECO:0000256" key="2">
    <source>
        <dbReference type="SAM" id="SignalP"/>
    </source>
</evidence>
<dbReference type="InterPro" id="IPR042100">
    <property type="entry name" value="Bug_dom1"/>
</dbReference>
<organism evidence="3 4">
    <name type="scientific">Ramlibacter henchirensis</name>
    <dbReference type="NCBI Taxonomy" id="204072"/>
    <lineage>
        <taxon>Bacteria</taxon>
        <taxon>Pseudomonadati</taxon>
        <taxon>Pseudomonadota</taxon>
        <taxon>Betaproteobacteria</taxon>
        <taxon>Burkholderiales</taxon>
        <taxon>Comamonadaceae</taxon>
        <taxon>Ramlibacter</taxon>
    </lineage>
</organism>
<feature type="signal peptide" evidence="2">
    <location>
        <begin position="1"/>
        <end position="24"/>
    </location>
</feature>
<dbReference type="AlphaFoldDB" id="A0A4Z0C683"/>
<comment type="caution">
    <text evidence="3">The sequence shown here is derived from an EMBL/GenBank/DDBJ whole genome shotgun (WGS) entry which is preliminary data.</text>
</comment>
<dbReference type="EMBL" id="SMLM01000001">
    <property type="protein sequence ID" value="TFZ05609.1"/>
    <property type="molecule type" value="Genomic_DNA"/>
</dbReference>
<evidence type="ECO:0000313" key="4">
    <source>
        <dbReference type="Proteomes" id="UP000298180"/>
    </source>
</evidence>
<gene>
    <name evidence="3" type="ORF">EZ313_02800</name>
</gene>
<keyword evidence="2" id="KW-0732">Signal</keyword>
<name>A0A4Z0C683_9BURK</name>
<feature type="chain" id="PRO_5021432788" evidence="2">
    <location>
        <begin position="25"/>
        <end position="326"/>
    </location>
</feature>
<dbReference type="SUPFAM" id="SSF53850">
    <property type="entry name" value="Periplasmic binding protein-like II"/>
    <property type="match status" value="1"/>
</dbReference>
<dbReference type="Gene3D" id="3.40.190.150">
    <property type="entry name" value="Bordetella uptake gene, domain 1"/>
    <property type="match status" value="1"/>
</dbReference>